<sequence length="372" mass="41725">MKFQDLQKINARYAEELKRVAAEVIDSGWYLCGERVAAFERDLSAYLGVPHVVACGNGLDALRLILRAYIEMGKVQEGDEVIVPANTYVATVLAVTDNRLVPVFVEPSPETYNLDSRRVEAAVTARTKIILPVHLYGYCCWDEHLVEMARKYGLWVVEDAAQSIGAEAGFDGLFGGRKSGALGHAAGISFYPSKNLGALGDGGAVATHDEELAEVVRALANYGSERRYYNKYRGYNSRLDELQAAFLSVKLAHLDDDNRRRQELAAIYDGAITAAEVIKPQLREEGRHIYHQYVVRVPRREELIEELRKWQIPTLIHYPVPPHRQVCYEAYGDLSLPITERLAQEVLSLPISPVMTEDEVLAVSRAINDFYK</sequence>
<evidence type="ECO:0000256" key="3">
    <source>
        <dbReference type="PIRSR" id="PIRSR000390-1"/>
    </source>
</evidence>
<name>A0A9D1KDB0_9BACT</name>
<evidence type="ECO:0000256" key="2">
    <source>
        <dbReference type="ARBA" id="ARBA00037999"/>
    </source>
</evidence>
<dbReference type="PANTHER" id="PTHR30244:SF36">
    <property type="entry name" value="3-OXO-GLUCOSE-6-PHOSPHATE:GLUTAMATE AMINOTRANSFERASE"/>
    <property type="match status" value="1"/>
</dbReference>
<evidence type="ECO:0000313" key="6">
    <source>
        <dbReference type="EMBL" id="HIT39459.1"/>
    </source>
</evidence>
<reference evidence="6" key="1">
    <citation type="submission" date="2020-10" db="EMBL/GenBank/DDBJ databases">
        <authorList>
            <person name="Gilroy R."/>
        </authorList>
    </citation>
    <scope>NUCLEOTIDE SEQUENCE</scope>
    <source>
        <strain evidence="6">21143</strain>
    </source>
</reference>
<dbReference type="SUPFAM" id="SSF53383">
    <property type="entry name" value="PLP-dependent transferases"/>
    <property type="match status" value="1"/>
</dbReference>
<dbReference type="EMBL" id="DVKT01000041">
    <property type="protein sequence ID" value="HIT39459.1"/>
    <property type="molecule type" value="Genomic_DNA"/>
</dbReference>
<accession>A0A9D1KDB0</accession>
<dbReference type="GO" id="GO:0030170">
    <property type="term" value="F:pyridoxal phosphate binding"/>
    <property type="evidence" value="ECO:0007669"/>
    <property type="project" value="TreeGrafter"/>
</dbReference>
<reference evidence="6" key="2">
    <citation type="journal article" date="2021" name="PeerJ">
        <title>Extensive microbial diversity within the chicken gut microbiome revealed by metagenomics and culture.</title>
        <authorList>
            <person name="Gilroy R."/>
            <person name="Ravi A."/>
            <person name="Getino M."/>
            <person name="Pursley I."/>
            <person name="Horton D.L."/>
            <person name="Alikhan N.F."/>
            <person name="Baker D."/>
            <person name="Gharbi K."/>
            <person name="Hall N."/>
            <person name="Watson M."/>
            <person name="Adriaenssens E.M."/>
            <person name="Foster-Nyarko E."/>
            <person name="Jarju S."/>
            <person name="Secka A."/>
            <person name="Antonio M."/>
            <person name="Oren A."/>
            <person name="Chaudhuri R.R."/>
            <person name="La Ragione R."/>
            <person name="Hildebrand F."/>
            <person name="Pallen M.J."/>
        </authorList>
    </citation>
    <scope>NUCLEOTIDE SEQUENCE</scope>
    <source>
        <strain evidence="6">21143</strain>
    </source>
</reference>
<dbReference type="InterPro" id="IPR015421">
    <property type="entry name" value="PyrdxlP-dep_Trfase_major"/>
</dbReference>
<evidence type="ECO:0000256" key="4">
    <source>
        <dbReference type="PIRSR" id="PIRSR000390-2"/>
    </source>
</evidence>
<dbReference type="Pfam" id="PF01041">
    <property type="entry name" value="DegT_DnrJ_EryC1"/>
    <property type="match status" value="1"/>
</dbReference>
<keyword evidence="6" id="KW-0032">Aminotransferase</keyword>
<dbReference type="GO" id="GO:0000271">
    <property type="term" value="P:polysaccharide biosynthetic process"/>
    <property type="evidence" value="ECO:0007669"/>
    <property type="project" value="TreeGrafter"/>
</dbReference>
<feature type="modified residue" description="N6-(pyridoxal phosphate)lysine" evidence="4">
    <location>
        <position position="194"/>
    </location>
</feature>
<dbReference type="PIRSF" id="PIRSF000390">
    <property type="entry name" value="PLP_StrS"/>
    <property type="match status" value="1"/>
</dbReference>
<comment type="similarity">
    <text evidence="2 5">Belongs to the DegT/DnrJ/EryC1 family.</text>
</comment>
<proteinExistence type="inferred from homology"/>
<dbReference type="AlphaFoldDB" id="A0A9D1KDB0"/>
<organism evidence="6 7">
    <name type="scientific">Candidatus Caccoplasma intestinavium</name>
    <dbReference type="NCBI Taxonomy" id="2840716"/>
    <lineage>
        <taxon>Bacteria</taxon>
        <taxon>Pseudomonadati</taxon>
        <taxon>Bacteroidota</taxon>
        <taxon>Bacteroidia</taxon>
        <taxon>Bacteroidales</taxon>
        <taxon>Bacteroidaceae</taxon>
        <taxon>Bacteroidaceae incertae sedis</taxon>
        <taxon>Candidatus Caccoplasma</taxon>
    </lineage>
</organism>
<dbReference type="GO" id="GO:0008483">
    <property type="term" value="F:transaminase activity"/>
    <property type="evidence" value="ECO:0007669"/>
    <property type="project" value="UniProtKB-KW"/>
</dbReference>
<gene>
    <name evidence="6" type="ORF">IAD06_05425</name>
</gene>
<dbReference type="InterPro" id="IPR015422">
    <property type="entry name" value="PyrdxlP-dep_Trfase_small"/>
</dbReference>
<dbReference type="CDD" id="cd00616">
    <property type="entry name" value="AHBA_syn"/>
    <property type="match status" value="1"/>
</dbReference>
<keyword evidence="6" id="KW-0808">Transferase</keyword>
<protein>
    <submittedName>
        <fullName evidence="6">DegT/DnrJ/EryC1/StrS family aminotransferase</fullName>
    </submittedName>
</protein>
<dbReference type="Gene3D" id="3.40.640.10">
    <property type="entry name" value="Type I PLP-dependent aspartate aminotransferase-like (Major domain)"/>
    <property type="match status" value="1"/>
</dbReference>
<dbReference type="Gene3D" id="3.90.1150.10">
    <property type="entry name" value="Aspartate Aminotransferase, domain 1"/>
    <property type="match status" value="1"/>
</dbReference>
<keyword evidence="1 4" id="KW-0663">Pyridoxal phosphate</keyword>
<comment type="caution">
    <text evidence="6">The sequence shown here is derived from an EMBL/GenBank/DDBJ whole genome shotgun (WGS) entry which is preliminary data.</text>
</comment>
<dbReference type="InterPro" id="IPR015424">
    <property type="entry name" value="PyrdxlP-dep_Trfase"/>
</dbReference>
<evidence type="ECO:0000256" key="5">
    <source>
        <dbReference type="RuleBase" id="RU004508"/>
    </source>
</evidence>
<dbReference type="InterPro" id="IPR000653">
    <property type="entry name" value="DegT/StrS_aminotransferase"/>
</dbReference>
<evidence type="ECO:0000256" key="1">
    <source>
        <dbReference type="ARBA" id="ARBA00022898"/>
    </source>
</evidence>
<feature type="active site" description="Proton acceptor" evidence="3">
    <location>
        <position position="194"/>
    </location>
</feature>
<dbReference type="Proteomes" id="UP000886722">
    <property type="component" value="Unassembled WGS sequence"/>
</dbReference>
<dbReference type="PANTHER" id="PTHR30244">
    <property type="entry name" value="TRANSAMINASE"/>
    <property type="match status" value="1"/>
</dbReference>
<evidence type="ECO:0000313" key="7">
    <source>
        <dbReference type="Proteomes" id="UP000886722"/>
    </source>
</evidence>